<dbReference type="InterPro" id="IPR006300">
    <property type="entry name" value="FlgB"/>
</dbReference>
<accession>A0ABU7M036</accession>
<gene>
    <name evidence="9" type="primary">flgB</name>
    <name evidence="9" type="ORF">V0U35_10245</name>
</gene>
<dbReference type="RefSeq" id="WP_330196620.1">
    <property type="nucleotide sequence ID" value="NZ_JAZDRO010000004.1"/>
</dbReference>
<proteinExistence type="inferred from homology"/>
<dbReference type="Proteomes" id="UP001310692">
    <property type="component" value="Unassembled WGS sequence"/>
</dbReference>
<protein>
    <recommendedName>
        <fullName evidence="3 6">Flagellar basal body rod protein FlgB</fullName>
    </recommendedName>
</protein>
<keyword evidence="9" id="KW-0966">Cell projection</keyword>
<evidence type="ECO:0000313" key="10">
    <source>
        <dbReference type="Proteomes" id="UP001310692"/>
    </source>
</evidence>
<feature type="domain" description="Flagellar basal body rod protein N-terminal" evidence="8">
    <location>
        <begin position="20"/>
        <end position="39"/>
    </location>
</feature>
<evidence type="ECO:0000256" key="5">
    <source>
        <dbReference type="ARBA" id="ARBA00024934"/>
    </source>
</evidence>
<evidence type="ECO:0000259" key="8">
    <source>
        <dbReference type="Pfam" id="PF00460"/>
    </source>
</evidence>
<dbReference type="NCBIfam" id="TIGR01396">
    <property type="entry name" value="FlgB"/>
    <property type="match status" value="1"/>
</dbReference>
<evidence type="ECO:0000313" key="9">
    <source>
        <dbReference type="EMBL" id="MEE2567061.1"/>
    </source>
</evidence>
<keyword evidence="10" id="KW-1185">Reference proteome</keyword>
<comment type="caution">
    <text evidence="9">The sequence shown here is derived from an EMBL/GenBank/DDBJ whole genome shotgun (WGS) entry which is preliminary data.</text>
</comment>
<sequence>MAIGDTNVLSLLRESMGFLSERQRVLAQNVANADTPGYTPNDLSEAEFHRALTSQMRNSASSSAVAMTASQPGHIVPQGGAGGRTYSVASRPDSETTVNGNSVNLEEQMVRAQENRLRYETAMSLYQKSLALMRMAARPAGR</sequence>
<dbReference type="EMBL" id="JAZDRO010000004">
    <property type="protein sequence ID" value="MEE2567061.1"/>
    <property type="molecule type" value="Genomic_DNA"/>
</dbReference>
<feature type="region of interest" description="Disordered" evidence="7">
    <location>
        <begin position="62"/>
        <end position="99"/>
    </location>
</feature>
<comment type="subcellular location">
    <subcellularLocation>
        <location evidence="1 6">Bacterial flagellum basal body</location>
    </subcellularLocation>
</comment>
<dbReference type="InterPro" id="IPR001444">
    <property type="entry name" value="Flag_bb_rod_N"/>
</dbReference>
<evidence type="ECO:0000256" key="3">
    <source>
        <dbReference type="ARBA" id="ARBA00014376"/>
    </source>
</evidence>
<reference evidence="9 10" key="1">
    <citation type="submission" date="2024-01" db="EMBL/GenBank/DDBJ databases">
        <title>Hyphobacterium bacterium isolated from marine sediment.</title>
        <authorList>
            <person name="Zhao S."/>
        </authorList>
    </citation>
    <scope>NUCLEOTIDE SEQUENCE [LARGE SCALE GENOMIC DNA]</scope>
    <source>
        <strain evidence="9 10">Y60-23</strain>
    </source>
</reference>
<evidence type="ECO:0000256" key="4">
    <source>
        <dbReference type="ARBA" id="ARBA00023143"/>
    </source>
</evidence>
<dbReference type="PIRSF" id="PIRSF002889">
    <property type="entry name" value="Rod_FlgB"/>
    <property type="match status" value="1"/>
</dbReference>
<keyword evidence="4 6" id="KW-0975">Bacterial flagellum</keyword>
<comment type="similarity">
    <text evidence="2 6">Belongs to the flagella basal body rod proteins family.</text>
</comment>
<comment type="function">
    <text evidence="5 6">Structural component of flagellum, the bacterial motility apparatus. Part of the rod structure of flagellar basal body.</text>
</comment>
<comment type="subunit">
    <text evidence="6">The basal body constitutes a major portion of the flagellar organelle and consists of a number of rings mounted on a central rod.</text>
</comment>
<evidence type="ECO:0000256" key="2">
    <source>
        <dbReference type="ARBA" id="ARBA00009677"/>
    </source>
</evidence>
<name>A0ABU7M036_9PROT</name>
<organism evidence="9 10">
    <name type="scientific">Hyphobacterium marinum</name>
    <dbReference type="NCBI Taxonomy" id="3116574"/>
    <lineage>
        <taxon>Bacteria</taxon>
        <taxon>Pseudomonadati</taxon>
        <taxon>Pseudomonadota</taxon>
        <taxon>Alphaproteobacteria</taxon>
        <taxon>Maricaulales</taxon>
        <taxon>Maricaulaceae</taxon>
        <taxon>Hyphobacterium</taxon>
    </lineage>
</organism>
<dbReference type="Pfam" id="PF00460">
    <property type="entry name" value="Flg_bb_rod"/>
    <property type="match status" value="1"/>
</dbReference>
<keyword evidence="9" id="KW-0282">Flagellum</keyword>
<evidence type="ECO:0000256" key="1">
    <source>
        <dbReference type="ARBA" id="ARBA00004117"/>
    </source>
</evidence>
<evidence type="ECO:0000256" key="7">
    <source>
        <dbReference type="SAM" id="MobiDB-lite"/>
    </source>
</evidence>
<keyword evidence="9" id="KW-0969">Cilium</keyword>
<evidence type="ECO:0000256" key="6">
    <source>
        <dbReference type="PIRNR" id="PIRNR002889"/>
    </source>
</evidence>